<accession>A0A6V7ES64</accession>
<dbReference type="EMBL" id="LR828253">
    <property type="protein sequence ID" value="CAD0353941.1"/>
    <property type="molecule type" value="Genomic_DNA"/>
</dbReference>
<gene>
    <name evidence="1" type="ORF">CFBP8129_39040</name>
</gene>
<protein>
    <submittedName>
        <fullName evidence="1">Uncharacterized protein</fullName>
    </submittedName>
</protein>
<organism evidence="1">
    <name type="scientific">Xanthomonas hortorum pv. gardneri</name>
    <dbReference type="NCBI Taxonomy" id="2754056"/>
    <lineage>
        <taxon>Bacteria</taxon>
        <taxon>Pseudomonadati</taxon>
        <taxon>Pseudomonadota</taxon>
        <taxon>Gammaproteobacteria</taxon>
        <taxon>Lysobacterales</taxon>
        <taxon>Lysobacteraceae</taxon>
        <taxon>Xanthomonas</taxon>
    </lineage>
</organism>
<dbReference type="AlphaFoldDB" id="A0A6V7ES64"/>
<evidence type="ECO:0000313" key="1">
    <source>
        <dbReference type="EMBL" id="CAD0353941.1"/>
    </source>
</evidence>
<name>A0A6V7ES64_9XANT</name>
<proteinExistence type="predicted"/>
<sequence>MCGARIGAADIGDFSYTSGLLLNTRHGSWGEL</sequence>
<reference evidence="1" key="1">
    <citation type="submission" date="2020-07" db="EMBL/GenBank/DDBJ databases">
        <authorList>
            <person name="Pothier F. J."/>
        </authorList>
    </citation>
    <scope>NUCLEOTIDE SEQUENCE</scope>
    <source>
        <strain evidence="1">CFBP 8129</strain>
    </source>
</reference>
<dbReference type="EMBL" id="LR828253">
    <property type="protein sequence ID" value="CAD0353947.1"/>
    <property type="molecule type" value="Genomic_DNA"/>
</dbReference>